<dbReference type="Gene3D" id="3.30.710.10">
    <property type="entry name" value="Potassium Channel Kv1.1, Chain A"/>
    <property type="match status" value="1"/>
</dbReference>
<keyword evidence="2" id="KW-0677">Repeat</keyword>
<dbReference type="InterPro" id="IPR000210">
    <property type="entry name" value="BTB/POZ_dom"/>
</dbReference>
<dbReference type="PROSITE" id="PS50097">
    <property type="entry name" value="BTB"/>
    <property type="match status" value="1"/>
</dbReference>
<feature type="region of interest" description="Disordered" evidence="4">
    <location>
        <begin position="145"/>
        <end position="166"/>
    </location>
</feature>
<dbReference type="PROSITE" id="PS50118">
    <property type="entry name" value="HMG_BOX_2"/>
    <property type="match status" value="1"/>
</dbReference>
<keyword evidence="3" id="KW-0539">Nucleus</keyword>
<reference evidence="7" key="2">
    <citation type="submission" date="2020-05" db="UniProtKB">
        <authorList>
            <consortium name="EnsemblMetazoa"/>
        </authorList>
    </citation>
    <scope>IDENTIFICATION</scope>
    <source>
        <strain evidence="7">CM1001059</strain>
    </source>
</reference>
<feature type="domain" description="BTB" evidence="5">
    <location>
        <begin position="434"/>
        <end position="502"/>
    </location>
</feature>
<dbReference type="InterPro" id="IPR011333">
    <property type="entry name" value="SKP1/BTB/POZ_sf"/>
</dbReference>
<dbReference type="Proteomes" id="UP000075902">
    <property type="component" value="Unassembled WGS sequence"/>
</dbReference>
<evidence type="ECO:0000256" key="2">
    <source>
        <dbReference type="ARBA" id="ARBA00022737"/>
    </source>
</evidence>
<dbReference type="Pfam" id="PF00505">
    <property type="entry name" value="HMG_box"/>
    <property type="match status" value="1"/>
</dbReference>
<dbReference type="GO" id="GO:0005634">
    <property type="term" value="C:nucleus"/>
    <property type="evidence" value="ECO:0007669"/>
    <property type="project" value="UniProtKB-UniRule"/>
</dbReference>
<dbReference type="InterPro" id="IPR036910">
    <property type="entry name" value="HMG_box_dom_sf"/>
</dbReference>
<reference evidence="8" key="1">
    <citation type="submission" date="2014-01" db="EMBL/GenBank/DDBJ databases">
        <title>The Genome Sequence of Anopheles melas CM1001059_A (V2).</title>
        <authorList>
            <consortium name="The Broad Institute Genomics Platform"/>
            <person name="Neafsey D.E."/>
            <person name="Besansky N."/>
            <person name="Howell P."/>
            <person name="Walton C."/>
            <person name="Young S.K."/>
            <person name="Zeng Q."/>
            <person name="Gargeya S."/>
            <person name="Fitzgerald M."/>
            <person name="Haas B."/>
            <person name="Abouelleil A."/>
            <person name="Allen A.W."/>
            <person name="Alvarado L."/>
            <person name="Arachchi H.M."/>
            <person name="Berlin A.M."/>
            <person name="Chapman S.B."/>
            <person name="Gainer-Dewar J."/>
            <person name="Goldberg J."/>
            <person name="Griggs A."/>
            <person name="Gujja S."/>
            <person name="Hansen M."/>
            <person name="Howarth C."/>
            <person name="Imamovic A."/>
            <person name="Ireland A."/>
            <person name="Larimer J."/>
            <person name="McCowan C."/>
            <person name="Murphy C."/>
            <person name="Pearson M."/>
            <person name="Poon T.W."/>
            <person name="Priest M."/>
            <person name="Roberts A."/>
            <person name="Saif S."/>
            <person name="Shea T."/>
            <person name="Sisk P."/>
            <person name="Sykes S."/>
            <person name="Wortman J."/>
            <person name="Nusbaum C."/>
            <person name="Birren B."/>
        </authorList>
    </citation>
    <scope>NUCLEOTIDE SEQUENCE [LARGE SCALE GENOMIC DNA]</scope>
    <source>
        <strain evidence="8">CM1001059</strain>
    </source>
</reference>
<dbReference type="SMART" id="SM00875">
    <property type="entry name" value="BACK"/>
    <property type="match status" value="1"/>
</dbReference>
<evidence type="ECO:0000313" key="8">
    <source>
        <dbReference type="Proteomes" id="UP000075902"/>
    </source>
</evidence>
<name>A0A182UEA5_9DIPT</name>
<evidence type="ECO:0000259" key="6">
    <source>
        <dbReference type="PROSITE" id="PS50118"/>
    </source>
</evidence>
<dbReference type="Gene3D" id="1.25.40.420">
    <property type="match status" value="1"/>
</dbReference>
<accession>A0A182UEA5</accession>
<feature type="DNA-binding region" description="HMG box" evidence="3">
    <location>
        <begin position="169"/>
        <end position="236"/>
    </location>
</feature>
<keyword evidence="8" id="KW-1185">Reference proteome</keyword>
<evidence type="ECO:0000259" key="5">
    <source>
        <dbReference type="PROSITE" id="PS50097"/>
    </source>
</evidence>
<dbReference type="PANTHER" id="PTHR45632:SF3">
    <property type="entry name" value="KELCH-LIKE PROTEIN 32"/>
    <property type="match status" value="1"/>
</dbReference>
<evidence type="ECO:0000256" key="1">
    <source>
        <dbReference type="ARBA" id="ARBA00022441"/>
    </source>
</evidence>
<dbReference type="SMART" id="SM00225">
    <property type="entry name" value="BTB"/>
    <property type="match status" value="1"/>
</dbReference>
<dbReference type="STRING" id="34690.A0A182UEA5"/>
<dbReference type="SUPFAM" id="SSF47095">
    <property type="entry name" value="HMG-box"/>
    <property type="match status" value="1"/>
</dbReference>
<dbReference type="PANTHER" id="PTHR45632">
    <property type="entry name" value="LD33804P"/>
    <property type="match status" value="1"/>
</dbReference>
<dbReference type="GO" id="GO:0003677">
    <property type="term" value="F:DNA binding"/>
    <property type="evidence" value="ECO:0007669"/>
    <property type="project" value="UniProtKB-UniRule"/>
</dbReference>
<evidence type="ECO:0000256" key="4">
    <source>
        <dbReference type="SAM" id="MobiDB-lite"/>
    </source>
</evidence>
<dbReference type="Gene3D" id="1.10.30.10">
    <property type="entry name" value="High mobility group box domain"/>
    <property type="match status" value="1"/>
</dbReference>
<dbReference type="Pfam" id="PF07707">
    <property type="entry name" value="BACK"/>
    <property type="match status" value="1"/>
</dbReference>
<protein>
    <recommendedName>
        <fullName evidence="9">BTB domain-containing protein</fullName>
    </recommendedName>
</protein>
<dbReference type="VEuPathDB" id="VectorBase:AMEC018835"/>
<evidence type="ECO:0000256" key="3">
    <source>
        <dbReference type="PROSITE-ProRule" id="PRU00267"/>
    </source>
</evidence>
<keyword evidence="3" id="KW-0238">DNA-binding</keyword>
<organism evidence="7 8">
    <name type="scientific">Anopheles melas</name>
    <dbReference type="NCBI Taxonomy" id="34690"/>
    <lineage>
        <taxon>Eukaryota</taxon>
        <taxon>Metazoa</taxon>
        <taxon>Ecdysozoa</taxon>
        <taxon>Arthropoda</taxon>
        <taxon>Hexapoda</taxon>
        <taxon>Insecta</taxon>
        <taxon>Pterygota</taxon>
        <taxon>Neoptera</taxon>
        <taxon>Endopterygota</taxon>
        <taxon>Diptera</taxon>
        <taxon>Nematocera</taxon>
        <taxon>Culicoidea</taxon>
        <taxon>Culicidae</taxon>
        <taxon>Anophelinae</taxon>
        <taxon>Anopheles</taxon>
    </lineage>
</organism>
<dbReference type="SUPFAM" id="SSF54695">
    <property type="entry name" value="POZ domain"/>
    <property type="match status" value="1"/>
</dbReference>
<keyword evidence="1" id="KW-0880">Kelch repeat</keyword>
<dbReference type="SMART" id="SM00398">
    <property type="entry name" value="HMG"/>
    <property type="match status" value="1"/>
</dbReference>
<feature type="domain" description="HMG box" evidence="6">
    <location>
        <begin position="169"/>
        <end position="236"/>
    </location>
</feature>
<proteinExistence type="predicted"/>
<sequence>MLDSASAFPDIYIQHQSADKPDGPPPSNNNIANYTNRNSGYPYQTCVASAPAPLVARESCVRAEIVKDTQDLAVGILQFSHNVPIKTEHCIANNVGQDMTTNETGGELGITTARPKASEQMLQTVDQKPYEAFTQQSITYVQTPAAAGEEREREEEQDVGIKASPKKEQRRPMNAFLIFCKRHRTMLKNRFPEENRAISIKLGKWWRMLTTEQKKPFQLLSKEDNRESLEAAESLVQLAQGKPLLSVFRLADESDMGSLNALCVGPNVGSRAAMPELDPLAIDALMMELDSKISDLPAMNVGDFCILLNSEKKRKKSFTKLPKQKLFLNREDQPSTAASVTASGVVLQSCNSMNGVAPPIATITQPTTNGVDDSLRFRPHRMIGELRASHPDSSSTTSCSSTASSSNVALQPKRCISYLTMQTLHDMRLSETLCDASIVLPDNGLEFRIHRVIVGSCSEYFRILFTTSVPSEKYHVEIPGIPGSIMEQIIRYAYLRECELTEDTVFDVYAAADFLLIQRASKTLYEKARMFILKNFPLLAQTATSENELLQLEVDDVCQLLADDMLNVREEDTAWEFVLRWIDHDPTKRGNHIHRLMKTVRFGLLNTEYFLDKVKENQYVLASEDTKPLVIEALTFLYDLEMISTKAMKEVSVLILG</sequence>
<dbReference type="EnsemblMetazoa" id="AMEC018835-RA">
    <property type="protein sequence ID" value="AMEC018835-PA"/>
    <property type="gene ID" value="AMEC018835"/>
</dbReference>
<dbReference type="InterPro" id="IPR009071">
    <property type="entry name" value="HMG_box_dom"/>
</dbReference>
<dbReference type="AlphaFoldDB" id="A0A182UEA5"/>
<evidence type="ECO:0000313" key="7">
    <source>
        <dbReference type="EnsemblMetazoa" id="AMEC018835-PA"/>
    </source>
</evidence>
<dbReference type="InterPro" id="IPR011705">
    <property type="entry name" value="BACK"/>
</dbReference>
<evidence type="ECO:0008006" key="9">
    <source>
        <dbReference type="Google" id="ProtNLM"/>
    </source>
</evidence>